<evidence type="ECO:0000313" key="2">
    <source>
        <dbReference type="EMBL" id="GEM37491.1"/>
    </source>
</evidence>
<dbReference type="NCBIfam" id="TIGR00616">
    <property type="entry name" value="rect"/>
    <property type="match status" value="1"/>
</dbReference>
<dbReference type="EMBL" id="BJXA01000009">
    <property type="protein sequence ID" value="GEM37491.1"/>
    <property type="molecule type" value="Genomic_DNA"/>
</dbReference>
<dbReference type="Pfam" id="PF03837">
    <property type="entry name" value="RecT"/>
    <property type="match status" value="1"/>
</dbReference>
<dbReference type="OrthoDB" id="5124088at2"/>
<reference evidence="2 3" key="1">
    <citation type="submission" date="2019-07" db="EMBL/GenBank/DDBJ databases">
        <title>Whole genome shotgun sequence of Nocardia ninae NBRC 108245.</title>
        <authorList>
            <person name="Hosoyama A."/>
            <person name="Uohara A."/>
            <person name="Ohji S."/>
            <person name="Ichikawa N."/>
        </authorList>
    </citation>
    <scope>NUCLEOTIDE SEQUENCE [LARGE SCALE GENOMIC DNA]</scope>
    <source>
        <strain evidence="2 3">NBRC 108245</strain>
    </source>
</reference>
<dbReference type="InterPro" id="IPR004590">
    <property type="entry name" value="ssDNA_annealing_RecT"/>
</dbReference>
<evidence type="ECO:0000313" key="3">
    <source>
        <dbReference type="Proteomes" id="UP000321424"/>
    </source>
</evidence>
<dbReference type="AlphaFoldDB" id="A0A511MAF3"/>
<gene>
    <name evidence="2" type="ORF">NN4_20100</name>
</gene>
<evidence type="ECO:0000256" key="1">
    <source>
        <dbReference type="SAM" id="MobiDB-lite"/>
    </source>
</evidence>
<dbReference type="GO" id="GO:0006259">
    <property type="term" value="P:DNA metabolic process"/>
    <property type="evidence" value="ECO:0007669"/>
    <property type="project" value="InterPro"/>
</dbReference>
<dbReference type="Proteomes" id="UP000321424">
    <property type="component" value="Unassembled WGS sequence"/>
</dbReference>
<protein>
    <recommendedName>
        <fullName evidence="4">Recombinase RecT</fullName>
    </recommendedName>
</protein>
<dbReference type="InterPro" id="IPR018330">
    <property type="entry name" value="RecT_fam"/>
</dbReference>
<sequence>MAESISKEVARQANPLAVVAKYQNELGKSMPAAIRGDVGRWMMVAEMAVRKNPKLLSIVQADQGASLMRALIECARLGHEPGTKYFYLVPRGNQISGEEGYHGIIKRVLNSGHYQKVLARTVFERDEYSFDPLTDQLPTHVPASGERGKPVSAYAFALHWDGTPSTVAEASPERIAAAKAKSYGTDRKDSPWQSVTGVMYRKTAIRELEPYVHTSAEPQPRQDNAGSRGAVMDPSTYDDAEPLDADVLDITADQIAEHDGEGAL</sequence>
<accession>A0A511MAF3</accession>
<proteinExistence type="predicted"/>
<organism evidence="2 3">
    <name type="scientific">Nocardia ninae NBRC 108245</name>
    <dbReference type="NCBI Taxonomy" id="1210091"/>
    <lineage>
        <taxon>Bacteria</taxon>
        <taxon>Bacillati</taxon>
        <taxon>Actinomycetota</taxon>
        <taxon>Actinomycetes</taxon>
        <taxon>Mycobacteriales</taxon>
        <taxon>Nocardiaceae</taxon>
        <taxon>Nocardia</taxon>
    </lineage>
</organism>
<dbReference type="GO" id="GO:0003677">
    <property type="term" value="F:DNA binding"/>
    <property type="evidence" value="ECO:0007669"/>
    <property type="project" value="InterPro"/>
</dbReference>
<keyword evidence="3" id="KW-1185">Reference proteome</keyword>
<dbReference type="RefSeq" id="WP_147129628.1">
    <property type="nucleotide sequence ID" value="NZ_BJXA01000009.1"/>
</dbReference>
<evidence type="ECO:0008006" key="4">
    <source>
        <dbReference type="Google" id="ProtNLM"/>
    </source>
</evidence>
<feature type="region of interest" description="Disordered" evidence="1">
    <location>
        <begin position="210"/>
        <end position="243"/>
    </location>
</feature>
<name>A0A511MAF3_9NOCA</name>
<comment type="caution">
    <text evidence="2">The sequence shown here is derived from an EMBL/GenBank/DDBJ whole genome shotgun (WGS) entry which is preliminary data.</text>
</comment>